<comment type="caution">
    <text evidence="2">The sequence shown here is derived from an EMBL/GenBank/DDBJ whole genome shotgun (WGS) entry which is preliminary data.</text>
</comment>
<dbReference type="Proteomes" id="UP000435423">
    <property type="component" value="Unassembled WGS sequence"/>
</dbReference>
<proteinExistence type="predicted"/>
<keyword evidence="3" id="KW-1185">Reference proteome</keyword>
<protein>
    <submittedName>
        <fullName evidence="2">Uncharacterized protein</fullName>
    </submittedName>
</protein>
<evidence type="ECO:0000313" key="3">
    <source>
        <dbReference type="Proteomes" id="UP000435060"/>
    </source>
</evidence>
<accession>A0A6I4RIW0</accession>
<evidence type="ECO:0000313" key="2">
    <source>
        <dbReference type="EMBL" id="MWV56431.1"/>
    </source>
</evidence>
<dbReference type="RefSeq" id="WP_154608525.1">
    <property type="nucleotide sequence ID" value="NZ_CP072115.1"/>
</dbReference>
<reference evidence="1 3" key="2">
    <citation type="submission" date="2019-11" db="EMBL/GenBank/DDBJ databases">
        <title>Streptococcis sp. isolated from the respiratory tract of Marmot.</title>
        <authorList>
            <person name="Zhang G."/>
        </authorList>
    </citation>
    <scope>NUCLEOTIDE SEQUENCE [LARGE SCALE GENOMIC DNA]</scope>
    <source>
        <strain evidence="3">zg-86</strain>
        <strain evidence="1">Zg-86</strain>
    </source>
</reference>
<reference evidence="2 4" key="1">
    <citation type="submission" date="2019-10" db="EMBL/GenBank/DDBJ databases">
        <title>Streptococcis sp, isolated from the respiratory tract of Marmot.</title>
        <authorList>
            <person name="Zhang G."/>
        </authorList>
    </citation>
    <scope>NUCLEOTIDE SEQUENCE [LARGE SCALE GENOMIC DNA]</scope>
    <source>
        <strain evidence="4">zg-70</strain>
        <strain evidence="2">Zg-70</strain>
    </source>
</reference>
<organism evidence="2 4">
    <name type="scientific">Streptococcus zhangguiae</name>
    <dbReference type="NCBI Taxonomy" id="2664091"/>
    <lineage>
        <taxon>Bacteria</taxon>
        <taxon>Bacillati</taxon>
        <taxon>Bacillota</taxon>
        <taxon>Bacilli</taxon>
        <taxon>Lactobacillales</taxon>
        <taxon>Streptococcaceae</taxon>
        <taxon>Streptococcus</taxon>
    </lineage>
</organism>
<dbReference type="EMBL" id="WLCG01000007">
    <property type="protein sequence ID" value="MTB64444.1"/>
    <property type="molecule type" value="Genomic_DNA"/>
</dbReference>
<dbReference type="AlphaFoldDB" id="A0A6I4RIW0"/>
<sequence length="87" mass="9758">MAKIVGDTYLNGYHLEKEGETYTLKDSSGTVVVDKIEEYENTQTSLFVFVKEDSIYAVNMKTNTHYGPYLSASVVQLVEDGQPLSEK</sequence>
<dbReference type="EMBL" id="WUBJ01000006">
    <property type="protein sequence ID" value="MWV56431.1"/>
    <property type="molecule type" value="Genomic_DNA"/>
</dbReference>
<evidence type="ECO:0000313" key="1">
    <source>
        <dbReference type="EMBL" id="MTB64444.1"/>
    </source>
</evidence>
<evidence type="ECO:0000313" key="4">
    <source>
        <dbReference type="Proteomes" id="UP000435423"/>
    </source>
</evidence>
<dbReference type="Proteomes" id="UP000435060">
    <property type="component" value="Unassembled WGS sequence"/>
</dbReference>
<name>A0A6I4RIW0_9STRE</name>
<gene>
    <name evidence="1" type="ORF">GGG87_05505</name>
    <name evidence="2" type="ORF">GGH11_05540</name>
</gene>